<keyword evidence="3" id="KW-0808">Transferase</keyword>
<dbReference type="SUPFAM" id="SSF53271">
    <property type="entry name" value="PRTase-like"/>
    <property type="match status" value="1"/>
</dbReference>
<dbReference type="InterPro" id="IPR000836">
    <property type="entry name" value="PRTase_dom"/>
</dbReference>
<feature type="domain" description="Orotate phosphoribosyltransferase-like" evidence="2">
    <location>
        <begin position="31"/>
        <end position="251"/>
    </location>
</feature>
<organism evidence="3 4">
    <name type="scientific">Anaeromonas frigoriresistens</name>
    <dbReference type="NCBI Taxonomy" id="2683708"/>
    <lineage>
        <taxon>Bacteria</taxon>
        <taxon>Bacillati</taxon>
        <taxon>Bacillota</taxon>
        <taxon>Tissierellia</taxon>
        <taxon>Tissierellales</taxon>
        <taxon>Thermohalobacteraceae</taxon>
        <taxon>Anaeromonas</taxon>
    </lineage>
</organism>
<keyword evidence="3" id="KW-0328">Glycosyltransferase</keyword>
<accession>A0A942Z7G1</accession>
<reference evidence="3" key="1">
    <citation type="submission" date="2019-12" db="EMBL/GenBank/DDBJ databases">
        <title>Clostridiaceae gen. nov. sp. nov., isolated from sediment in Xinjiang, China.</title>
        <authorList>
            <person name="Zhang R."/>
        </authorList>
    </citation>
    <scope>NUCLEOTIDE SEQUENCE</scope>
    <source>
        <strain evidence="3">D2Q-11</strain>
    </source>
</reference>
<dbReference type="Proteomes" id="UP000724672">
    <property type="component" value="Unassembled WGS sequence"/>
</dbReference>
<dbReference type="EMBL" id="WSFT01000005">
    <property type="protein sequence ID" value="MBS4536930.1"/>
    <property type="molecule type" value="Genomic_DNA"/>
</dbReference>
<evidence type="ECO:0000259" key="1">
    <source>
        <dbReference type="Pfam" id="PF12500"/>
    </source>
</evidence>
<dbReference type="InterPro" id="IPR011214">
    <property type="entry name" value="UCP020967"/>
</dbReference>
<protein>
    <submittedName>
        <fullName evidence="3">Phosphoribosyltransferase family protein</fullName>
    </submittedName>
</protein>
<dbReference type="InterPro" id="IPR022537">
    <property type="entry name" value="TRSP_dom"/>
</dbReference>
<dbReference type="Pfam" id="PF12500">
    <property type="entry name" value="TRSP"/>
    <property type="match status" value="1"/>
</dbReference>
<dbReference type="InterPro" id="IPR041688">
    <property type="entry name" value="PRTase_2"/>
</dbReference>
<dbReference type="GO" id="GO:0016757">
    <property type="term" value="F:glycosyltransferase activity"/>
    <property type="evidence" value="ECO:0007669"/>
    <property type="project" value="UniProtKB-KW"/>
</dbReference>
<comment type="caution">
    <text evidence="3">The sequence shown here is derived from an EMBL/GenBank/DDBJ whole genome shotgun (WGS) entry which is preliminary data.</text>
</comment>
<dbReference type="Pfam" id="PF15609">
    <property type="entry name" value="PRTase_2"/>
    <property type="match status" value="1"/>
</dbReference>
<keyword evidence="4" id="KW-1185">Reference proteome</keyword>
<proteinExistence type="predicted"/>
<dbReference type="InterPro" id="IPR029057">
    <property type="entry name" value="PRTase-like"/>
</dbReference>
<name>A0A942Z7G1_9FIRM</name>
<evidence type="ECO:0000259" key="2">
    <source>
        <dbReference type="Pfam" id="PF15609"/>
    </source>
</evidence>
<dbReference type="RefSeq" id="WP_203364861.1">
    <property type="nucleotide sequence ID" value="NZ_WSFT01000005.1"/>
</dbReference>
<dbReference type="AlphaFoldDB" id="A0A942Z7G1"/>
<evidence type="ECO:0000313" key="3">
    <source>
        <dbReference type="EMBL" id="MBS4536930.1"/>
    </source>
</evidence>
<dbReference type="Gene3D" id="3.40.50.2020">
    <property type="match status" value="1"/>
</dbReference>
<dbReference type="PIRSF" id="PIRSF020967">
    <property type="entry name" value="UCP020967"/>
    <property type="match status" value="1"/>
</dbReference>
<evidence type="ECO:0000313" key="4">
    <source>
        <dbReference type="Proteomes" id="UP000724672"/>
    </source>
</evidence>
<gene>
    <name evidence="3" type="ORF">GOQ27_00560</name>
</gene>
<sequence length="457" mass="52867">MENEIKYNVLDNLKIKLSIDNNKFNILPEELFLIAARKNKKRSFLFVSKVLGKHIPVDPKLSLLVGKLLGNEYIKQILGVESKSTEDIVKALNKKENIDKVYDKAFNYLDDLPEKTLFIGFAETATALGHSVFSSFKSNAYYIHTTREEILEYKNPIKFQEEHSHATGHNLYPVDFDILSSKAPIVFVDDEITTGKTTLNIIEAIHKKYPRKNYTIISILDWRKQEDKQRFKEVEDKLKININTISLLSGNIKIEEDRLSDLEIKNNVRNIITKDLNIETVYLDLKSQSSIKKNKSYKPYLKCSAIFGLDCEDNKLINEELIETGEYLNSHIRKGNNTLCMGTGEFMYIPMLLSTQLGYGVSFQSTTRSPIYPEDKRGYGVRNVFKFNSLDGKKIENYFYNVPIGHYDEIFLFLDREFPEQQMNSLINVLRGLGIKYLNIVIFSKKGERAWELNQTK</sequence>
<dbReference type="CDD" id="cd06223">
    <property type="entry name" value="PRTases_typeI"/>
    <property type="match status" value="1"/>
</dbReference>
<feature type="domain" description="TRSP" evidence="1">
    <location>
        <begin position="307"/>
        <end position="430"/>
    </location>
</feature>